<organism evidence="6 7">
    <name type="scientific">Niastella soli</name>
    <dbReference type="NCBI Taxonomy" id="2821487"/>
    <lineage>
        <taxon>Bacteria</taxon>
        <taxon>Pseudomonadati</taxon>
        <taxon>Bacteroidota</taxon>
        <taxon>Chitinophagia</taxon>
        <taxon>Chitinophagales</taxon>
        <taxon>Chitinophagaceae</taxon>
        <taxon>Niastella</taxon>
    </lineage>
</organism>
<gene>
    <name evidence="6" type="ORF">J7I42_34880</name>
</gene>
<evidence type="ECO:0000256" key="3">
    <source>
        <dbReference type="ARBA" id="ARBA00023237"/>
    </source>
</evidence>
<dbReference type="Gene3D" id="2.170.130.10">
    <property type="entry name" value="TonB-dependent receptor, plug domain"/>
    <property type="match status" value="1"/>
</dbReference>
<comment type="subcellular location">
    <subcellularLocation>
        <location evidence="1">Cell outer membrane</location>
    </subcellularLocation>
</comment>
<dbReference type="EMBL" id="JAGHKO010000024">
    <property type="protein sequence ID" value="MBO9205528.1"/>
    <property type="molecule type" value="Genomic_DNA"/>
</dbReference>
<keyword evidence="2" id="KW-0472">Membrane</keyword>
<dbReference type="InterPro" id="IPR041700">
    <property type="entry name" value="OMP_b-brl_3"/>
</dbReference>
<keyword evidence="6" id="KW-0675">Receptor</keyword>
<name>A0ABS3Z627_9BACT</name>
<dbReference type="PANTHER" id="PTHR40980">
    <property type="entry name" value="PLUG DOMAIN-CONTAINING PROTEIN"/>
    <property type="match status" value="1"/>
</dbReference>
<dbReference type="Gene3D" id="2.40.170.20">
    <property type="entry name" value="TonB-dependent receptor, beta-barrel domain"/>
    <property type="match status" value="1"/>
</dbReference>
<comment type="caution">
    <text evidence="6">The sequence shown here is derived from an EMBL/GenBank/DDBJ whole genome shotgun (WGS) entry which is preliminary data.</text>
</comment>
<dbReference type="SUPFAM" id="SSF49464">
    <property type="entry name" value="Carboxypeptidase regulatory domain-like"/>
    <property type="match status" value="1"/>
</dbReference>
<dbReference type="Pfam" id="PF07715">
    <property type="entry name" value="Plug"/>
    <property type="match status" value="1"/>
</dbReference>
<sequence>MKNSITLLYVLLLLIPAWLHAQTTLRISGKVLSETGKPLPAASVALIHLHDSLQVLAGTTNNEGLFEFDNVPADSLLVAVTAIGYRKYYSAPVSLQPESSPLLLPAIQLQKLDGKTLQQVTVVGKKNLVEQEIDKMVVNVDAMITAAGSTALDVLERTPGLTVDENGNINLKGKSGVTVYINNKPTYLSGVALANYLRSLPASQLDKIELMSNPSSRYDAAGSGGVVNIRLKRSKVKGFNGNLSASFGQSIYWQTNESLNLNYRNDRLTIFGSIGYNRQNGYRRLDVERRYFRDDHELYSIFQQTTDFKTSSKSGNAQLGMDYSLTDKTSIGFVWNGAHYRSSEKREIASKFFNPHFVSDSLISADYDYNARFTRSGINLNLTHRFDTSGQMLNVDVDYIWYSNSSNMDFLNYTYLPDLTLTRLDHLQGHVPTGMNIYSSKADYTFFPAPKLKVETGVKASYISTDNEANYFDIINDERLENIDLTNHFSYKENINAAYINTNRSFNRFSFQAGLRLENTMMKGHQLGNTAKPDSSFKRSYTNLFPTLYLTYKLDKKEKHQLNLSYGRRITRPYYQDLNPFIAPLDKFTYFAGNPFLLPEFSNNIELSWFFKKKILTTLMYNRATNWQSQTSEQTSTVYINRPGNIGKRKFMGISVNASLQPTKWWTLNIYTEVINNSFKGDLYGSQLDEGSTYWYINTNQQFRFNKGWSGEISGFYITRSVSGQYLKDPLWQANAGVQKNIMNNRLTLKLTGRDIFHTLKPNARVAGLNNATSSIRNMASTQVIVLGATYNFGKTFNSARRRRTGGAQYEQNRIKDMD</sequence>
<dbReference type="SUPFAM" id="SSF56935">
    <property type="entry name" value="Porins"/>
    <property type="match status" value="1"/>
</dbReference>
<keyword evidence="7" id="KW-1185">Reference proteome</keyword>
<proteinExistence type="predicted"/>
<dbReference type="Pfam" id="PF14905">
    <property type="entry name" value="OMP_b-brl_3"/>
    <property type="match status" value="1"/>
</dbReference>
<dbReference type="Gene3D" id="2.60.40.1120">
    <property type="entry name" value="Carboxypeptidase-like, regulatory domain"/>
    <property type="match status" value="1"/>
</dbReference>
<dbReference type="RefSeq" id="WP_209145175.1">
    <property type="nucleotide sequence ID" value="NZ_JAGHKO010000024.1"/>
</dbReference>
<dbReference type="InterPro" id="IPR008969">
    <property type="entry name" value="CarboxyPept-like_regulatory"/>
</dbReference>
<dbReference type="InterPro" id="IPR037066">
    <property type="entry name" value="Plug_dom_sf"/>
</dbReference>
<keyword evidence="3" id="KW-0998">Cell outer membrane</keyword>
<evidence type="ECO:0000256" key="2">
    <source>
        <dbReference type="ARBA" id="ARBA00023136"/>
    </source>
</evidence>
<dbReference type="InterPro" id="IPR036942">
    <property type="entry name" value="Beta-barrel_TonB_sf"/>
</dbReference>
<evidence type="ECO:0000256" key="1">
    <source>
        <dbReference type="ARBA" id="ARBA00004442"/>
    </source>
</evidence>
<feature type="domain" description="TonB-dependent receptor plug" evidence="4">
    <location>
        <begin position="137"/>
        <end position="226"/>
    </location>
</feature>
<accession>A0ABS3Z627</accession>
<reference evidence="6 7" key="1">
    <citation type="submission" date="2021-03" db="EMBL/GenBank/DDBJ databases">
        <title>Assistant Professor.</title>
        <authorList>
            <person name="Huq M.A."/>
        </authorList>
    </citation>
    <scope>NUCLEOTIDE SEQUENCE [LARGE SCALE GENOMIC DNA]</scope>
    <source>
        <strain evidence="6 7">MAH-29</strain>
    </source>
</reference>
<evidence type="ECO:0000259" key="5">
    <source>
        <dbReference type="Pfam" id="PF14905"/>
    </source>
</evidence>
<dbReference type="InterPro" id="IPR012910">
    <property type="entry name" value="Plug_dom"/>
</dbReference>
<dbReference type="Proteomes" id="UP000677244">
    <property type="component" value="Unassembled WGS sequence"/>
</dbReference>
<dbReference type="Pfam" id="PF13620">
    <property type="entry name" value="CarboxypepD_reg"/>
    <property type="match status" value="1"/>
</dbReference>
<evidence type="ECO:0000313" key="6">
    <source>
        <dbReference type="EMBL" id="MBO9205528.1"/>
    </source>
</evidence>
<evidence type="ECO:0000259" key="4">
    <source>
        <dbReference type="Pfam" id="PF07715"/>
    </source>
</evidence>
<evidence type="ECO:0000313" key="7">
    <source>
        <dbReference type="Proteomes" id="UP000677244"/>
    </source>
</evidence>
<dbReference type="PANTHER" id="PTHR40980:SF4">
    <property type="entry name" value="TONB-DEPENDENT RECEPTOR-LIKE BETA-BARREL DOMAIN-CONTAINING PROTEIN"/>
    <property type="match status" value="1"/>
</dbReference>
<protein>
    <submittedName>
        <fullName evidence="6">TonB-dependent receptor</fullName>
    </submittedName>
</protein>
<feature type="domain" description="Outer membrane protein beta-barrel" evidence="5">
    <location>
        <begin position="384"/>
        <end position="791"/>
    </location>
</feature>